<evidence type="ECO:0000313" key="3">
    <source>
        <dbReference type="Proteomes" id="UP000647241"/>
    </source>
</evidence>
<dbReference type="EMBL" id="BMGT01000002">
    <property type="protein sequence ID" value="GGG73838.1"/>
    <property type="molecule type" value="Genomic_DNA"/>
</dbReference>
<accession>A0A917HBU4</accession>
<dbReference type="Proteomes" id="UP000647241">
    <property type="component" value="Unassembled WGS sequence"/>
</dbReference>
<dbReference type="RefSeq" id="WP_188553605.1">
    <property type="nucleotide sequence ID" value="NZ_BMGT01000002.1"/>
</dbReference>
<proteinExistence type="predicted"/>
<evidence type="ECO:0008006" key="4">
    <source>
        <dbReference type="Google" id="ProtNLM"/>
    </source>
</evidence>
<evidence type="ECO:0000256" key="1">
    <source>
        <dbReference type="SAM" id="MobiDB-lite"/>
    </source>
</evidence>
<name>A0A917HBU4_9BACT</name>
<feature type="compositionally biased region" description="Polar residues" evidence="1">
    <location>
        <begin position="52"/>
        <end position="63"/>
    </location>
</feature>
<sequence length="108" mass="11473">MRIDATIASSAATTNEAKNPKLVSAAQQFESMMLQEMLKPMRSGEDSWGGDDNQSSDSGMDTISSFGTEAVATAISKGGGLGIARQVIQQVTQEHQRDEQKASHGTKV</sequence>
<reference evidence="2" key="1">
    <citation type="journal article" date="2014" name="Int. J. Syst. Evol. Microbiol.">
        <title>Complete genome sequence of Corynebacterium casei LMG S-19264T (=DSM 44701T), isolated from a smear-ripened cheese.</title>
        <authorList>
            <consortium name="US DOE Joint Genome Institute (JGI-PGF)"/>
            <person name="Walter F."/>
            <person name="Albersmeier A."/>
            <person name="Kalinowski J."/>
            <person name="Ruckert C."/>
        </authorList>
    </citation>
    <scope>NUCLEOTIDE SEQUENCE</scope>
    <source>
        <strain evidence="2">CGMCC 1.12997</strain>
    </source>
</reference>
<reference evidence="2" key="2">
    <citation type="submission" date="2020-09" db="EMBL/GenBank/DDBJ databases">
        <authorList>
            <person name="Sun Q."/>
            <person name="Zhou Y."/>
        </authorList>
    </citation>
    <scope>NUCLEOTIDE SEQUENCE</scope>
    <source>
        <strain evidence="2">CGMCC 1.12997</strain>
    </source>
</reference>
<feature type="region of interest" description="Disordered" evidence="1">
    <location>
        <begin position="40"/>
        <end position="63"/>
    </location>
</feature>
<comment type="caution">
    <text evidence="2">The sequence shown here is derived from an EMBL/GenBank/DDBJ whole genome shotgun (WGS) entry which is preliminary data.</text>
</comment>
<protein>
    <recommendedName>
        <fullName evidence="4">Rod binding protein</fullName>
    </recommendedName>
</protein>
<keyword evidence="3" id="KW-1185">Reference proteome</keyword>
<organism evidence="2 3">
    <name type="scientific">Edaphobacter dinghuensis</name>
    <dbReference type="NCBI Taxonomy" id="1560005"/>
    <lineage>
        <taxon>Bacteria</taxon>
        <taxon>Pseudomonadati</taxon>
        <taxon>Acidobacteriota</taxon>
        <taxon>Terriglobia</taxon>
        <taxon>Terriglobales</taxon>
        <taxon>Acidobacteriaceae</taxon>
        <taxon>Edaphobacter</taxon>
    </lineage>
</organism>
<dbReference type="AlphaFoldDB" id="A0A917HBU4"/>
<gene>
    <name evidence="2" type="ORF">GCM10011585_15510</name>
</gene>
<evidence type="ECO:0000313" key="2">
    <source>
        <dbReference type="EMBL" id="GGG73838.1"/>
    </source>
</evidence>